<proteinExistence type="predicted"/>
<dbReference type="Gene3D" id="3.20.20.140">
    <property type="entry name" value="Metal-dependent hydrolases"/>
    <property type="match status" value="1"/>
</dbReference>
<keyword evidence="3" id="KW-0456">Lyase</keyword>
<reference evidence="7 8" key="1">
    <citation type="submission" date="2021-01" db="EMBL/GenBank/DDBJ databases">
        <title>Streptomyces acididurans sp. nov., isolated from a peat swamp forest soil.</title>
        <authorList>
            <person name="Chantavorakit T."/>
            <person name="Duangmal K."/>
        </authorList>
    </citation>
    <scope>NUCLEOTIDE SEQUENCE [LARGE SCALE GENOMIC DNA]</scope>
    <source>
        <strain evidence="7 8">KK5PA1</strain>
    </source>
</reference>
<keyword evidence="2" id="KW-0862">Zinc</keyword>
<gene>
    <name evidence="7" type="ORF">ITX44_07505</name>
</gene>
<dbReference type="Pfam" id="PF04909">
    <property type="entry name" value="Amidohydro_2"/>
    <property type="match status" value="1"/>
</dbReference>
<dbReference type="Proteomes" id="UP000749040">
    <property type="component" value="Unassembled WGS sequence"/>
</dbReference>
<feature type="domain" description="Amidohydrolase-related" evidence="6">
    <location>
        <begin position="14"/>
        <end position="306"/>
    </location>
</feature>
<evidence type="ECO:0000313" key="8">
    <source>
        <dbReference type="Proteomes" id="UP000749040"/>
    </source>
</evidence>
<comment type="catalytic activity">
    <reaction evidence="4">
        <text>6-methylsalicylate + H(+) = 3-methylphenol + CO2</text>
        <dbReference type="Rhea" id="RHEA:23112"/>
        <dbReference type="ChEBI" id="CHEBI:15378"/>
        <dbReference type="ChEBI" id="CHEBI:16526"/>
        <dbReference type="ChEBI" id="CHEBI:17231"/>
        <dbReference type="ChEBI" id="CHEBI:36658"/>
        <dbReference type="EC" id="4.1.1.52"/>
    </reaction>
    <physiologicalReaction direction="left-to-right" evidence="4">
        <dbReference type="Rhea" id="RHEA:23113"/>
    </physiologicalReaction>
</comment>
<dbReference type="SUPFAM" id="SSF51556">
    <property type="entry name" value="Metallo-dependent hydrolases"/>
    <property type="match status" value="1"/>
</dbReference>
<dbReference type="RefSeq" id="WP_205356227.1">
    <property type="nucleotide sequence ID" value="NZ_JADKYB010000003.1"/>
</dbReference>
<dbReference type="InterPro" id="IPR032466">
    <property type="entry name" value="Metal_Hydrolase"/>
</dbReference>
<dbReference type="EC" id="4.1.1.52" evidence="5"/>
<protein>
    <recommendedName>
        <fullName evidence="5">6-methylsalicylate decarboxylase</fullName>
        <ecNumber evidence="5">4.1.1.52</ecNumber>
    </recommendedName>
</protein>
<accession>A0ABS2TM14</accession>
<sequence>MTEPGQAAVDGGLIDVHAHFLPTWYVDLARGHGHHVPDGMPAWPAWDLRTHLDLMDERRISRALLSLSSPGIALGPDVDLPALARRVNEDGAGPARTRPDRFGLLASLPLPDVDAALAELDHALDRLGADGVVLPTHAGGTYLTDPAHEPLWSALARRQCVVLLHPTSPVGSEHTGLGLPPPMMEFLFDTTRVVLGLALAGTLSRHPGLRLVIPHAGSLVPLLVDRAALFQLGMRMGLPPDDPEHDVPGVAEALAGLWWDLAGTPTATHVGALVERFGPQRLVYGSDFCFTPPIAVDLQLGLLDQVWAGLDALEPWRPLTRANAERLIRRPTPPRGGSGA</sequence>
<organism evidence="7 8">
    <name type="scientific">Actinacidiphila acididurans</name>
    <dbReference type="NCBI Taxonomy" id="2784346"/>
    <lineage>
        <taxon>Bacteria</taxon>
        <taxon>Bacillati</taxon>
        <taxon>Actinomycetota</taxon>
        <taxon>Actinomycetes</taxon>
        <taxon>Kitasatosporales</taxon>
        <taxon>Streptomycetaceae</taxon>
        <taxon>Actinacidiphila</taxon>
    </lineage>
</organism>
<evidence type="ECO:0000256" key="2">
    <source>
        <dbReference type="ARBA" id="ARBA00022833"/>
    </source>
</evidence>
<name>A0ABS2TM14_9ACTN</name>
<evidence type="ECO:0000313" key="7">
    <source>
        <dbReference type="EMBL" id="MBM9504381.1"/>
    </source>
</evidence>
<evidence type="ECO:0000259" key="6">
    <source>
        <dbReference type="Pfam" id="PF04909"/>
    </source>
</evidence>
<dbReference type="PANTHER" id="PTHR21240:SF29">
    <property type="entry name" value="AMIDOHYDROLASE-RELATED DOMAIN-CONTAINING PROTEIN"/>
    <property type="match status" value="1"/>
</dbReference>
<evidence type="ECO:0000256" key="3">
    <source>
        <dbReference type="ARBA" id="ARBA00023239"/>
    </source>
</evidence>
<evidence type="ECO:0000256" key="1">
    <source>
        <dbReference type="ARBA" id="ARBA00022723"/>
    </source>
</evidence>
<keyword evidence="8" id="KW-1185">Reference proteome</keyword>
<evidence type="ECO:0000256" key="4">
    <source>
        <dbReference type="ARBA" id="ARBA00036832"/>
    </source>
</evidence>
<keyword evidence="1" id="KW-0479">Metal-binding</keyword>
<dbReference type="InterPro" id="IPR006680">
    <property type="entry name" value="Amidohydro-rel"/>
</dbReference>
<dbReference type="PANTHER" id="PTHR21240">
    <property type="entry name" value="2-AMINO-3-CARBOXYLMUCONATE-6-SEMIALDEHYDE DECARBOXYLASE"/>
    <property type="match status" value="1"/>
</dbReference>
<evidence type="ECO:0000256" key="5">
    <source>
        <dbReference type="ARBA" id="ARBA00038889"/>
    </source>
</evidence>
<dbReference type="InterPro" id="IPR032465">
    <property type="entry name" value="ACMSD"/>
</dbReference>
<comment type="caution">
    <text evidence="7">The sequence shown here is derived from an EMBL/GenBank/DDBJ whole genome shotgun (WGS) entry which is preliminary data.</text>
</comment>
<dbReference type="EMBL" id="JADKYB010000003">
    <property type="protein sequence ID" value="MBM9504381.1"/>
    <property type="molecule type" value="Genomic_DNA"/>
</dbReference>